<dbReference type="InterPro" id="IPR011057">
    <property type="entry name" value="Mss4-like_sf"/>
</dbReference>
<evidence type="ECO:0000256" key="2">
    <source>
        <dbReference type="ARBA" id="ARBA00023002"/>
    </source>
</evidence>
<keyword evidence="2 5" id="KW-0560">Oxidoreductase</keyword>
<dbReference type="InterPro" id="IPR002579">
    <property type="entry name" value="Met_Sox_Rdtase_MsrB_dom"/>
</dbReference>
<comment type="caution">
    <text evidence="5">The sequence shown here is derived from an EMBL/GenBank/DDBJ whole genome shotgun (WGS) entry which is preliminary data.</text>
</comment>
<reference evidence="6" key="1">
    <citation type="journal article" date="2019" name="Int. J. Syst. Evol. Microbiol.">
        <title>The Global Catalogue of Microorganisms (GCM) 10K type strain sequencing project: providing services to taxonomists for standard genome sequencing and annotation.</title>
        <authorList>
            <consortium name="The Broad Institute Genomics Platform"/>
            <consortium name="The Broad Institute Genome Sequencing Center for Infectious Disease"/>
            <person name="Wu L."/>
            <person name="Ma J."/>
        </authorList>
    </citation>
    <scope>NUCLEOTIDE SEQUENCE [LARGE SCALE GENOMIC DNA]</scope>
    <source>
        <strain evidence="6">KCTC 23984</strain>
    </source>
</reference>
<name>A0ABW6BQI3_9BACT</name>
<dbReference type="Proteomes" id="UP001597641">
    <property type="component" value="Unassembled WGS sequence"/>
</dbReference>
<keyword evidence="6" id="KW-1185">Reference proteome</keyword>
<dbReference type="Pfam" id="PF01641">
    <property type="entry name" value="SelR"/>
    <property type="match status" value="1"/>
</dbReference>
<evidence type="ECO:0000256" key="1">
    <source>
        <dbReference type="ARBA" id="ARBA00012499"/>
    </source>
</evidence>
<accession>A0ABW6BQI3</accession>
<dbReference type="NCBIfam" id="TIGR00357">
    <property type="entry name" value="peptide-methionine (R)-S-oxide reductase MsrB"/>
    <property type="match status" value="1"/>
</dbReference>
<evidence type="ECO:0000313" key="6">
    <source>
        <dbReference type="Proteomes" id="UP001597641"/>
    </source>
</evidence>
<dbReference type="PANTHER" id="PTHR10173">
    <property type="entry name" value="METHIONINE SULFOXIDE REDUCTASE"/>
    <property type="match status" value="1"/>
</dbReference>
<dbReference type="SUPFAM" id="SSF51316">
    <property type="entry name" value="Mss4-like"/>
    <property type="match status" value="1"/>
</dbReference>
<dbReference type="PROSITE" id="PS51790">
    <property type="entry name" value="MSRB"/>
    <property type="match status" value="1"/>
</dbReference>
<comment type="catalytic activity">
    <reaction evidence="3">
        <text>L-methionyl-[protein] + [thioredoxin]-disulfide + H2O = L-methionyl-(R)-S-oxide-[protein] + [thioredoxin]-dithiol</text>
        <dbReference type="Rhea" id="RHEA:24164"/>
        <dbReference type="Rhea" id="RHEA-COMP:10698"/>
        <dbReference type="Rhea" id="RHEA-COMP:10700"/>
        <dbReference type="Rhea" id="RHEA-COMP:12313"/>
        <dbReference type="Rhea" id="RHEA-COMP:12314"/>
        <dbReference type="ChEBI" id="CHEBI:15377"/>
        <dbReference type="ChEBI" id="CHEBI:16044"/>
        <dbReference type="ChEBI" id="CHEBI:29950"/>
        <dbReference type="ChEBI" id="CHEBI:45764"/>
        <dbReference type="ChEBI" id="CHEBI:50058"/>
        <dbReference type="EC" id="1.8.4.12"/>
    </reaction>
</comment>
<evidence type="ECO:0000259" key="4">
    <source>
        <dbReference type="PROSITE" id="PS51790"/>
    </source>
</evidence>
<evidence type="ECO:0000313" key="5">
    <source>
        <dbReference type="EMBL" id="MFD2999501.1"/>
    </source>
</evidence>
<dbReference type="Gene3D" id="2.170.150.20">
    <property type="entry name" value="Peptide methionine sulfoxide reductase"/>
    <property type="match status" value="1"/>
</dbReference>
<dbReference type="PANTHER" id="PTHR10173:SF52">
    <property type="entry name" value="METHIONINE-R-SULFOXIDE REDUCTASE B1"/>
    <property type="match status" value="1"/>
</dbReference>
<protein>
    <recommendedName>
        <fullName evidence="1">peptide-methionine (R)-S-oxide reductase</fullName>
        <ecNumber evidence="1">1.8.4.12</ecNumber>
    </recommendedName>
</protein>
<dbReference type="RefSeq" id="WP_377481246.1">
    <property type="nucleotide sequence ID" value="NZ_JBHUOX010000002.1"/>
</dbReference>
<evidence type="ECO:0000256" key="3">
    <source>
        <dbReference type="ARBA" id="ARBA00048488"/>
    </source>
</evidence>
<proteinExistence type="predicted"/>
<dbReference type="InterPro" id="IPR028427">
    <property type="entry name" value="Met_Sox_Rdtase_MsrB"/>
</dbReference>
<sequence length="154" mass="18163">MLRWIDVIKFAKYSNPEPNRRVEKTEEEWEQQLTPEQYQVARQKGTERPYKNAYCRNYEPRVYACVGCESLLFDSSDKYYAMSGWPSFTQPIKKGAIKYAFDDSHRMQRIEAMCNVCDCHLGHVFDDGPEPTGLRYCINSVSLIKTYKDRQNNH</sequence>
<dbReference type="EC" id="1.8.4.12" evidence="1"/>
<feature type="domain" description="MsrB" evidence="4">
    <location>
        <begin position="26"/>
        <end position="148"/>
    </location>
</feature>
<organism evidence="5 6">
    <name type="scientific">Pontibacter toksunensis</name>
    <dbReference type="NCBI Taxonomy" id="1332631"/>
    <lineage>
        <taxon>Bacteria</taxon>
        <taxon>Pseudomonadati</taxon>
        <taxon>Bacteroidota</taxon>
        <taxon>Cytophagia</taxon>
        <taxon>Cytophagales</taxon>
        <taxon>Hymenobacteraceae</taxon>
        <taxon>Pontibacter</taxon>
    </lineage>
</organism>
<dbReference type="EMBL" id="JBHUOX010000002">
    <property type="protein sequence ID" value="MFD2999501.1"/>
    <property type="molecule type" value="Genomic_DNA"/>
</dbReference>
<gene>
    <name evidence="5" type="primary">msrB</name>
    <name evidence="5" type="ORF">ACFS7Z_03945</name>
</gene>
<dbReference type="GO" id="GO:0033743">
    <property type="term" value="F:peptide-methionine (R)-S-oxide reductase activity"/>
    <property type="evidence" value="ECO:0007669"/>
    <property type="project" value="UniProtKB-EC"/>
</dbReference>